<proteinExistence type="predicted"/>
<evidence type="ECO:0008006" key="4">
    <source>
        <dbReference type="Google" id="ProtNLM"/>
    </source>
</evidence>
<reference evidence="1 3" key="1">
    <citation type="journal article" date="2012" name="Nature">
        <title>Algal genomes reveal evolutionary mosaicism and the fate of nucleomorphs.</title>
        <authorList>
            <consortium name="DOE Joint Genome Institute"/>
            <person name="Curtis B.A."/>
            <person name="Tanifuji G."/>
            <person name="Burki F."/>
            <person name="Gruber A."/>
            <person name="Irimia M."/>
            <person name="Maruyama S."/>
            <person name="Arias M.C."/>
            <person name="Ball S.G."/>
            <person name="Gile G.H."/>
            <person name="Hirakawa Y."/>
            <person name="Hopkins J.F."/>
            <person name="Kuo A."/>
            <person name="Rensing S.A."/>
            <person name="Schmutz J."/>
            <person name="Symeonidi A."/>
            <person name="Elias M."/>
            <person name="Eveleigh R.J."/>
            <person name="Herman E.K."/>
            <person name="Klute M.J."/>
            <person name="Nakayama T."/>
            <person name="Obornik M."/>
            <person name="Reyes-Prieto A."/>
            <person name="Armbrust E.V."/>
            <person name="Aves S.J."/>
            <person name="Beiko R.G."/>
            <person name="Coutinho P."/>
            <person name="Dacks J.B."/>
            <person name="Durnford D.G."/>
            <person name="Fast N.M."/>
            <person name="Green B.R."/>
            <person name="Grisdale C.J."/>
            <person name="Hempel F."/>
            <person name="Henrissat B."/>
            <person name="Hoppner M.P."/>
            <person name="Ishida K."/>
            <person name="Kim E."/>
            <person name="Koreny L."/>
            <person name="Kroth P.G."/>
            <person name="Liu Y."/>
            <person name="Malik S.B."/>
            <person name="Maier U.G."/>
            <person name="McRose D."/>
            <person name="Mock T."/>
            <person name="Neilson J.A."/>
            <person name="Onodera N.T."/>
            <person name="Poole A.M."/>
            <person name="Pritham E.J."/>
            <person name="Richards T.A."/>
            <person name="Rocap G."/>
            <person name="Roy S.W."/>
            <person name="Sarai C."/>
            <person name="Schaack S."/>
            <person name="Shirato S."/>
            <person name="Slamovits C.H."/>
            <person name="Spencer D.F."/>
            <person name="Suzuki S."/>
            <person name="Worden A.Z."/>
            <person name="Zauner S."/>
            <person name="Barry K."/>
            <person name="Bell C."/>
            <person name="Bharti A.K."/>
            <person name="Crow J.A."/>
            <person name="Grimwood J."/>
            <person name="Kramer R."/>
            <person name="Lindquist E."/>
            <person name="Lucas S."/>
            <person name="Salamov A."/>
            <person name="McFadden G.I."/>
            <person name="Lane C.E."/>
            <person name="Keeling P.J."/>
            <person name="Gray M.W."/>
            <person name="Grigoriev I.V."/>
            <person name="Archibald J.M."/>
        </authorList>
    </citation>
    <scope>NUCLEOTIDE SEQUENCE</scope>
    <source>
        <strain evidence="1 3">CCMP2712</strain>
    </source>
</reference>
<keyword evidence="3" id="KW-1185">Reference proteome</keyword>
<dbReference type="RefSeq" id="XP_005828564.1">
    <property type="nucleotide sequence ID" value="XM_005828507.1"/>
</dbReference>
<dbReference type="HOGENOM" id="CLU_1279787_0_0_1"/>
<reference evidence="3" key="2">
    <citation type="submission" date="2012-11" db="EMBL/GenBank/DDBJ databases">
        <authorList>
            <person name="Kuo A."/>
            <person name="Curtis B.A."/>
            <person name="Tanifuji G."/>
            <person name="Burki F."/>
            <person name="Gruber A."/>
            <person name="Irimia M."/>
            <person name="Maruyama S."/>
            <person name="Arias M.C."/>
            <person name="Ball S.G."/>
            <person name="Gile G.H."/>
            <person name="Hirakawa Y."/>
            <person name="Hopkins J.F."/>
            <person name="Rensing S.A."/>
            <person name="Schmutz J."/>
            <person name="Symeonidi A."/>
            <person name="Elias M."/>
            <person name="Eveleigh R.J."/>
            <person name="Herman E.K."/>
            <person name="Klute M.J."/>
            <person name="Nakayama T."/>
            <person name="Obornik M."/>
            <person name="Reyes-Prieto A."/>
            <person name="Armbrust E.V."/>
            <person name="Aves S.J."/>
            <person name="Beiko R.G."/>
            <person name="Coutinho P."/>
            <person name="Dacks J.B."/>
            <person name="Durnford D.G."/>
            <person name="Fast N.M."/>
            <person name="Green B.R."/>
            <person name="Grisdale C."/>
            <person name="Hempe F."/>
            <person name="Henrissat B."/>
            <person name="Hoppner M.P."/>
            <person name="Ishida K.-I."/>
            <person name="Kim E."/>
            <person name="Koreny L."/>
            <person name="Kroth P.G."/>
            <person name="Liu Y."/>
            <person name="Malik S.-B."/>
            <person name="Maier U.G."/>
            <person name="McRose D."/>
            <person name="Mock T."/>
            <person name="Neilson J.A."/>
            <person name="Onodera N.T."/>
            <person name="Poole A.M."/>
            <person name="Pritham E.J."/>
            <person name="Richards T.A."/>
            <person name="Rocap G."/>
            <person name="Roy S.W."/>
            <person name="Sarai C."/>
            <person name="Schaack S."/>
            <person name="Shirato S."/>
            <person name="Slamovits C.H."/>
            <person name="Spencer D.F."/>
            <person name="Suzuki S."/>
            <person name="Worden A.Z."/>
            <person name="Zauner S."/>
            <person name="Barry K."/>
            <person name="Bell C."/>
            <person name="Bharti A.K."/>
            <person name="Crow J.A."/>
            <person name="Grimwood J."/>
            <person name="Kramer R."/>
            <person name="Lindquist E."/>
            <person name="Lucas S."/>
            <person name="Salamov A."/>
            <person name="McFadden G.I."/>
            <person name="Lane C.E."/>
            <person name="Keeling P.J."/>
            <person name="Gray M.W."/>
            <person name="Grigoriev I.V."/>
            <person name="Archibald J.M."/>
        </authorList>
    </citation>
    <scope>NUCLEOTIDE SEQUENCE</scope>
    <source>
        <strain evidence="3">CCMP2712</strain>
    </source>
</reference>
<dbReference type="EMBL" id="JH993022">
    <property type="protein sequence ID" value="EKX41584.1"/>
    <property type="molecule type" value="Genomic_DNA"/>
</dbReference>
<dbReference type="PaxDb" id="55529-EKX41584"/>
<evidence type="ECO:0000313" key="1">
    <source>
        <dbReference type="EMBL" id="EKX41584.1"/>
    </source>
</evidence>
<reference evidence="2" key="3">
    <citation type="submission" date="2015-06" db="UniProtKB">
        <authorList>
            <consortium name="EnsemblProtists"/>
        </authorList>
    </citation>
    <scope>IDENTIFICATION</scope>
</reference>
<dbReference type="KEGG" id="gtt:GUITHDRAFT_112295"/>
<organism evidence="1">
    <name type="scientific">Guillardia theta (strain CCMP2712)</name>
    <name type="common">Cryptophyte</name>
    <dbReference type="NCBI Taxonomy" id="905079"/>
    <lineage>
        <taxon>Eukaryota</taxon>
        <taxon>Cryptophyceae</taxon>
        <taxon>Pyrenomonadales</taxon>
        <taxon>Geminigeraceae</taxon>
        <taxon>Guillardia</taxon>
    </lineage>
</organism>
<evidence type="ECO:0000313" key="2">
    <source>
        <dbReference type="EnsemblProtists" id="EKX41584"/>
    </source>
</evidence>
<dbReference type="EnsemblProtists" id="EKX41584">
    <property type="protein sequence ID" value="EKX41584"/>
    <property type="gene ID" value="GUITHDRAFT_112295"/>
</dbReference>
<protein>
    <recommendedName>
        <fullName evidence="4">Isopenicillin N synthase-like Fe(2+) 2OG dioxygenase domain-containing protein</fullName>
    </recommendedName>
</protein>
<dbReference type="AlphaFoldDB" id="L1J0B2"/>
<evidence type="ECO:0000313" key="3">
    <source>
        <dbReference type="Proteomes" id="UP000011087"/>
    </source>
</evidence>
<dbReference type="GeneID" id="17298238"/>
<gene>
    <name evidence="1" type="ORF">GUITHDRAFT_112295</name>
</gene>
<sequence length="216" mass="23681">MAVVRPVVVDMRQGEKEVRETMHAALRGSQPSSPIVALVNYGFEDLFRNAVSAAPRPEGSGEACVPIALDYLEEDVRHELQDSLLALCIRICNILTDHKFDEELNTRGMTVEGSLSLRFYSSVVANQLLEGRQDSSHACPLLGPHVDGNFLTFLWSDGVGFQVPGPHSRIKPEDIAGIGIPSLGMAPSTEMEEEDWADVVSASTQEFRARSCIGWQ</sequence>
<accession>L1J0B2</accession>
<dbReference type="Proteomes" id="UP000011087">
    <property type="component" value="Unassembled WGS sequence"/>
</dbReference>
<name>L1J0B2_GUITC</name>